<organism evidence="3 4">
    <name type="scientific">Aerophobetes bacterium</name>
    <dbReference type="NCBI Taxonomy" id="2030807"/>
    <lineage>
        <taxon>Bacteria</taxon>
        <taxon>Candidatus Aerophobota</taxon>
    </lineage>
</organism>
<feature type="transmembrane region" description="Helical" evidence="1">
    <location>
        <begin position="448"/>
        <end position="471"/>
    </location>
</feature>
<protein>
    <submittedName>
        <fullName evidence="3">TRAP transporter fused permease subunit</fullName>
    </submittedName>
</protein>
<dbReference type="AlphaFoldDB" id="A0A523UZV4"/>
<feature type="transmembrane region" description="Helical" evidence="1">
    <location>
        <begin position="7"/>
        <end position="29"/>
    </location>
</feature>
<feature type="transmembrane region" description="Helical" evidence="1">
    <location>
        <begin position="113"/>
        <end position="129"/>
    </location>
</feature>
<feature type="transmembrane region" description="Helical" evidence="1">
    <location>
        <begin position="191"/>
        <end position="212"/>
    </location>
</feature>
<feature type="transmembrane region" description="Helical" evidence="1">
    <location>
        <begin position="568"/>
        <end position="591"/>
    </location>
</feature>
<feature type="transmembrane region" description="Helical" evidence="1">
    <location>
        <begin position="302"/>
        <end position="328"/>
    </location>
</feature>
<dbReference type="EMBL" id="SOJK01000057">
    <property type="protein sequence ID" value="TET48047.1"/>
    <property type="molecule type" value="Genomic_DNA"/>
</dbReference>
<keyword evidence="1" id="KW-0812">Transmembrane</keyword>
<evidence type="ECO:0000256" key="1">
    <source>
        <dbReference type="SAM" id="Phobius"/>
    </source>
</evidence>
<feature type="transmembrane region" description="Helical" evidence="1">
    <location>
        <begin position="537"/>
        <end position="556"/>
    </location>
</feature>
<feature type="transmembrane region" description="Helical" evidence="1">
    <location>
        <begin position="504"/>
        <end position="525"/>
    </location>
</feature>
<feature type="transmembrane region" description="Helical" evidence="1">
    <location>
        <begin position="41"/>
        <end position="60"/>
    </location>
</feature>
<comment type="caution">
    <text evidence="3">The sequence shown here is derived from an EMBL/GenBank/DDBJ whole genome shotgun (WGS) entry which is preliminary data.</text>
</comment>
<feature type="transmembrane region" description="Helical" evidence="1">
    <location>
        <begin position="478"/>
        <end position="498"/>
    </location>
</feature>
<keyword evidence="1" id="KW-1133">Transmembrane helix</keyword>
<name>A0A523UZV4_UNCAE</name>
<feature type="transmembrane region" description="Helical" evidence="1">
    <location>
        <begin position="353"/>
        <end position="371"/>
    </location>
</feature>
<evidence type="ECO:0000313" key="4">
    <source>
        <dbReference type="Proteomes" id="UP000320679"/>
    </source>
</evidence>
<feature type="transmembrane region" description="Helical" evidence="1">
    <location>
        <begin position="377"/>
        <end position="395"/>
    </location>
</feature>
<dbReference type="Proteomes" id="UP000320679">
    <property type="component" value="Unassembled WGS sequence"/>
</dbReference>
<dbReference type="NCBIfam" id="TIGR02123">
    <property type="entry name" value="TRAP_fused"/>
    <property type="match status" value="1"/>
</dbReference>
<feature type="transmembrane region" description="Helical" evidence="1">
    <location>
        <begin position="81"/>
        <end position="101"/>
    </location>
</feature>
<gene>
    <name evidence="3" type="ORF">E3J59_01205</name>
</gene>
<dbReference type="InterPro" id="IPR010656">
    <property type="entry name" value="DctM"/>
</dbReference>
<accession>A0A523UZV4</accession>
<sequence>MRHLTGIWKWIVAIITTFAVGFIVFTSLWRPYHPALQGSVILSFAMLVIFLNFPISKNAMGKQRSNLMRLMFFGKDNSPSVLDLVFTVLGSAPCIFIILYWEPIVSNPLTYETYHLVLGAILFLMLIEATRRTLGLIVPIVVILFILYALIGHLIPGYMGHAGYVLEELLYIFYLSTEGVWGLLTDLTSRLIAIFLLLGPILFACGAGNAFIKWARFTGGRIRGGAGHIALLSSAGLGMLSGSSVANVATTGTFTIPTMQKLGYKPEIAGATEASASSGGQIMPPIMGAGAFVMAEFLGIKYTLIIVAAIIPAICYFVGIGSGIYALAGKFGLSKLPSQLIPKWGELLNPRELLNTIIPIGILIYLLVRYLPPQNCAAWALVSTLLIFLFIGGSLKSREIGKRIKIILQAFYFASNRALVMLIVMMSCVQVIVTLINATGLGVKISEVIVNIAGDNAFIALIAVMVVAIILGMGMSTTAAYVVAASTLGPALVMMGFVPLPSHLFIFYFAIAAGITPPVCVAVFTAKAISGGSWLRIAMISMGLSLGGYIIPYYFIYQPAILMQGGLWITLGILAVVIIAIFFIEVGVFGYLKRPASWTERILFLAGGAFLMKFSSFTVIIGLVCLALAIVSHLFMPDIPIIGKRPVQKPLVDLSKIKWDEKDTERLLT</sequence>
<dbReference type="PANTHER" id="PTHR43849">
    <property type="entry name" value="BLL3936 PROTEIN"/>
    <property type="match status" value="1"/>
</dbReference>
<feature type="transmembrane region" description="Helical" evidence="1">
    <location>
        <begin position="224"/>
        <end position="249"/>
    </location>
</feature>
<dbReference type="InterPro" id="IPR011853">
    <property type="entry name" value="TRAP_DctM-Dct_fused"/>
</dbReference>
<proteinExistence type="predicted"/>
<keyword evidence="1" id="KW-0472">Membrane</keyword>
<evidence type="ECO:0000259" key="2">
    <source>
        <dbReference type="Pfam" id="PF06808"/>
    </source>
</evidence>
<dbReference type="PANTHER" id="PTHR43849:SF2">
    <property type="entry name" value="BLL3936 PROTEIN"/>
    <property type="match status" value="1"/>
</dbReference>
<evidence type="ECO:0000313" key="3">
    <source>
        <dbReference type="EMBL" id="TET48047.1"/>
    </source>
</evidence>
<feature type="transmembrane region" description="Helical" evidence="1">
    <location>
        <begin position="136"/>
        <end position="155"/>
    </location>
</feature>
<feature type="transmembrane region" description="Helical" evidence="1">
    <location>
        <begin position="416"/>
        <end position="436"/>
    </location>
</feature>
<dbReference type="Pfam" id="PF06808">
    <property type="entry name" value="DctM"/>
    <property type="match status" value="1"/>
</dbReference>
<reference evidence="3 4" key="1">
    <citation type="submission" date="2019-03" db="EMBL/GenBank/DDBJ databases">
        <title>Metabolic potential of uncultured bacteria and archaea associated with petroleum seepage in deep-sea sediments.</title>
        <authorList>
            <person name="Dong X."/>
            <person name="Hubert C."/>
        </authorList>
    </citation>
    <scope>NUCLEOTIDE SEQUENCE [LARGE SCALE GENOMIC DNA]</scope>
    <source>
        <strain evidence="3">E29_bin78</strain>
    </source>
</reference>
<feature type="transmembrane region" description="Helical" evidence="1">
    <location>
        <begin position="603"/>
        <end position="636"/>
    </location>
</feature>
<feature type="domain" description="TRAP C4-dicarboxylate transport system permease DctM subunit" evidence="2">
    <location>
        <begin position="122"/>
        <end position="564"/>
    </location>
</feature>